<evidence type="ECO:0000313" key="4">
    <source>
        <dbReference type="EMBL" id="COV47448.1"/>
    </source>
</evidence>
<gene>
    <name evidence="5" type="primary">purK_2</name>
    <name evidence="3" type="synonym">purK_1</name>
    <name evidence="4" type="ORF">ERS007679_01915</name>
    <name evidence="5" type="ORF">ERS007703_03882</name>
    <name evidence="3" type="ORF">ERS027646_04308</name>
    <name evidence="2" type="ORF">ERS027661_02698</name>
</gene>
<dbReference type="EMBL" id="CSAE01000588">
    <property type="protein sequence ID" value="COW58097.1"/>
    <property type="molecule type" value="Genomic_DNA"/>
</dbReference>
<evidence type="ECO:0000313" key="7">
    <source>
        <dbReference type="Proteomes" id="UP000045842"/>
    </source>
</evidence>
<evidence type="ECO:0000313" key="8">
    <source>
        <dbReference type="Proteomes" id="UP000048948"/>
    </source>
</evidence>
<dbReference type="EMBL" id="CNFU01000604">
    <property type="protein sequence ID" value="CKS17531.1"/>
    <property type="molecule type" value="Genomic_DNA"/>
</dbReference>
<dbReference type="EC" id="4.1.1.21" evidence="5"/>
<dbReference type="Proteomes" id="UP000049023">
    <property type="component" value="Unassembled WGS sequence"/>
</dbReference>
<proteinExistence type="predicted"/>
<accession>A0A0U0QVA1</accession>
<dbReference type="GO" id="GO:0004638">
    <property type="term" value="F:phosphoribosylaminoimidazole carboxylase activity"/>
    <property type="evidence" value="ECO:0007669"/>
    <property type="project" value="UniProtKB-EC"/>
</dbReference>
<evidence type="ECO:0000256" key="1">
    <source>
        <dbReference type="SAM" id="MobiDB-lite"/>
    </source>
</evidence>
<feature type="region of interest" description="Disordered" evidence="1">
    <location>
        <begin position="78"/>
        <end position="104"/>
    </location>
</feature>
<evidence type="ECO:0000313" key="2">
    <source>
        <dbReference type="EMBL" id="CKS17531.1"/>
    </source>
</evidence>
<dbReference type="AlphaFoldDB" id="A0A0U0QVA1"/>
<dbReference type="Proteomes" id="UP000038802">
    <property type="component" value="Unassembled WGS sequence"/>
</dbReference>
<reference evidence="5" key="2">
    <citation type="submission" date="2015-03" db="EMBL/GenBank/DDBJ databases">
        <authorList>
            <person name="Murphy D."/>
        </authorList>
    </citation>
    <scope>NUCLEOTIDE SEQUENCE [LARGE SCALE GENOMIC DNA]</scope>
    <source>
        <strain evidence="5">K00500041</strain>
    </source>
</reference>
<reference evidence="6 7" key="1">
    <citation type="submission" date="2015-03" db="EMBL/GenBank/DDBJ databases">
        <authorList>
            <consortium name="Pathogen Informatics"/>
        </authorList>
    </citation>
    <scope>NUCLEOTIDE SEQUENCE [LARGE SCALE GENOMIC DNA]</scope>
    <source>
        <strain evidence="3 8">Bir 172</strain>
        <strain evidence="2 9">Bir 187</strain>
        <strain evidence="4 7">G09801536</strain>
        <strain evidence="6">K00500041</strain>
    </source>
</reference>
<keyword evidence="5" id="KW-0456">Lyase</keyword>
<name>A0A0U0QVA1_MYCTX</name>
<evidence type="ECO:0000313" key="5">
    <source>
        <dbReference type="EMBL" id="COW58097.1"/>
    </source>
</evidence>
<dbReference type="EMBL" id="CNGE01001271">
    <property type="protein sequence ID" value="CKT94666.1"/>
    <property type="molecule type" value="Genomic_DNA"/>
</dbReference>
<protein>
    <submittedName>
        <fullName evidence="5">N5-carboxyaminoimidazole ribonucleotide synthase</fullName>
        <ecNumber evidence="5">4.1.1.21</ecNumber>
    </submittedName>
</protein>
<dbReference type="Proteomes" id="UP000048948">
    <property type="component" value="Unassembled WGS sequence"/>
</dbReference>
<dbReference type="Proteomes" id="UP000045842">
    <property type="component" value="Unassembled WGS sequence"/>
</dbReference>
<evidence type="ECO:0000313" key="9">
    <source>
        <dbReference type="Proteomes" id="UP000049023"/>
    </source>
</evidence>
<organism evidence="5 6">
    <name type="scientific">Mycobacterium tuberculosis</name>
    <dbReference type="NCBI Taxonomy" id="1773"/>
    <lineage>
        <taxon>Bacteria</taxon>
        <taxon>Bacillati</taxon>
        <taxon>Actinomycetota</taxon>
        <taxon>Actinomycetes</taxon>
        <taxon>Mycobacteriales</taxon>
        <taxon>Mycobacteriaceae</taxon>
        <taxon>Mycobacterium</taxon>
        <taxon>Mycobacterium tuberculosis complex</taxon>
    </lineage>
</organism>
<evidence type="ECO:0000313" key="3">
    <source>
        <dbReference type="EMBL" id="CKT94666.1"/>
    </source>
</evidence>
<dbReference type="EMBL" id="CSAD01000232">
    <property type="protein sequence ID" value="COV47448.1"/>
    <property type="molecule type" value="Genomic_DNA"/>
</dbReference>
<evidence type="ECO:0000313" key="6">
    <source>
        <dbReference type="Proteomes" id="UP000038802"/>
    </source>
</evidence>
<sequence length="104" mass="10608">MSNVCHSQLSSSTLASAAHMPPWAAPVWLRVGYSLVSTAVRTRGPASTAARIPAPPAPTITTSYRCWQINAAADDAVGAPPAAKRRGGRSDEVGVPPACGGEVA</sequence>